<keyword evidence="4 6" id="KW-1133">Transmembrane helix</keyword>
<feature type="transmembrane region" description="Helical" evidence="6">
    <location>
        <begin position="188"/>
        <end position="208"/>
    </location>
</feature>
<keyword evidence="8" id="KW-1185">Reference proteome</keyword>
<dbReference type="NCBIfam" id="TIGR00797">
    <property type="entry name" value="matE"/>
    <property type="match status" value="1"/>
</dbReference>
<dbReference type="GO" id="GO:0042910">
    <property type="term" value="F:xenobiotic transmembrane transporter activity"/>
    <property type="evidence" value="ECO:0007669"/>
    <property type="project" value="InterPro"/>
</dbReference>
<dbReference type="AlphaFoldDB" id="A0A250X1B3"/>
<evidence type="ECO:0000313" key="7">
    <source>
        <dbReference type="EMBL" id="GAX76873.1"/>
    </source>
</evidence>
<dbReference type="EMBL" id="BEGY01000020">
    <property type="protein sequence ID" value="GAX76873.1"/>
    <property type="molecule type" value="Genomic_DNA"/>
</dbReference>
<dbReference type="Proteomes" id="UP000232323">
    <property type="component" value="Unassembled WGS sequence"/>
</dbReference>
<accession>A0A250X1B3</accession>
<keyword evidence="3 6" id="KW-0812">Transmembrane</keyword>
<reference evidence="7 8" key="1">
    <citation type="submission" date="2017-08" db="EMBL/GenBank/DDBJ databases">
        <title>Acidophilic green algal genome provides insights into adaptation to an acidic environment.</title>
        <authorList>
            <person name="Hirooka S."/>
            <person name="Hirose Y."/>
            <person name="Kanesaki Y."/>
            <person name="Higuchi S."/>
            <person name="Fujiwara T."/>
            <person name="Onuma R."/>
            <person name="Era A."/>
            <person name="Ohbayashi R."/>
            <person name="Uzuka A."/>
            <person name="Nozaki H."/>
            <person name="Yoshikawa H."/>
            <person name="Miyagishima S.Y."/>
        </authorList>
    </citation>
    <scope>NUCLEOTIDE SEQUENCE [LARGE SCALE GENOMIC DNA]</scope>
    <source>
        <strain evidence="7 8">NIES-2499</strain>
    </source>
</reference>
<evidence type="ECO:0000256" key="2">
    <source>
        <dbReference type="ARBA" id="ARBA00010199"/>
    </source>
</evidence>
<evidence type="ECO:0000313" key="8">
    <source>
        <dbReference type="Proteomes" id="UP000232323"/>
    </source>
</evidence>
<dbReference type="GO" id="GO:0015297">
    <property type="term" value="F:antiporter activity"/>
    <property type="evidence" value="ECO:0007669"/>
    <property type="project" value="InterPro"/>
</dbReference>
<dbReference type="PANTHER" id="PTHR11206">
    <property type="entry name" value="MULTIDRUG RESISTANCE PROTEIN"/>
    <property type="match status" value="1"/>
</dbReference>
<feature type="transmembrane region" description="Helical" evidence="6">
    <location>
        <begin position="229"/>
        <end position="252"/>
    </location>
</feature>
<feature type="transmembrane region" description="Helical" evidence="6">
    <location>
        <begin position="258"/>
        <end position="279"/>
    </location>
</feature>
<feature type="transmembrane region" description="Helical" evidence="6">
    <location>
        <begin position="522"/>
        <end position="544"/>
    </location>
</feature>
<sequence>MLEFRLLRLGPSVLKWRGDANRQTLKHSLYACHHHGNKISEKPGTTLGRIDCQRAGKHIQPLRLHGSVPSSRFLVPIASALPFGGTNHLRKASFLLNDCNSHAWEPWKGVHRHIKSRASNAEGTGGSCSGVTEICLQTYQADAQRILELAIPIMAQNVFGYLLSIASTVAIGRLGASELAASSLANSIYIITGMSLIMGLSSAMEPLCGQAYGAKEYKVLGEVLQRAIVVCWVASIPVALLWSQSTALMVALGQDPAIAGMAGRYLCLLIPSLFITIAADCMRKYLQAQAIVSPGMYATAAAAAASPLFFYSLVHAAGLGLDGAALAFSLCQVTALLGVGGYILRHSKQNWGTPNATWSEFSSQAAFSKWGQYLKYGLPAMIMISLEWWCYQIPVVMNGWLPNAAEALSVGGICVIFNAWSYMVPMGLASAVNTCVGNALGSGDGQAARRVAMVGLCCALAIELCMASAVVGLGGHLVHAIATDPAVVELAIKTLPVLGFLIFWDGINATLAGILRGSGQQGVGAIVNAGCFFLAIPASYYLVFHTHWALLQPLPLLGGIDPVARVWLVVGACGMLQSGVLLSVITRWDWDAQARRVLTNIQENAKRGTDYDQQIDCK</sequence>
<protein>
    <recommendedName>
        <fullName evidence="6">Protein DETOXIFICATION</fullName>
    </recommendedName>
    <alternativeName>
        <fullName evidence="6">Multidrug and toxic compound extrusion protein</fullName>
    </alternativeName>
</protein>
<dbReference type="CDD" id="cd13132">
    <property type="entry name" value="MATE_eukaryotic"/>
    <property type="match status" value="1"/>
</dbReference>
<evidence type="ECO:0000256" key="6">
    <source>
        <dbReference type="RuleBase" id="RU004914"/>
    </source>
</evidence>
<proteinExistence type="inferred from homology"/>
<feature type="transmembrane region" description="Helical" evidence="6">
    <location>
        <begin position="158"/>
        <end position="176"/>
    </location>
</feature>
<comment type="similarity">
    <text evidence="2 6">Belongs to the multi antimicrobial extrusion (MATE) (TC 2.A.66.1) family.</text>
</comment>
<evidence type="ECO:0000256" key="4">
    <source>
        <dbReference type="ARBA" id="ARBA00022989"/>
    </source>
</evidence>
<feature type="transmembrane region" description="Helical" evidence="6">
    <location>
        <begin position="451"/>
        <end position="475"/>
    </location>
</feature>
<evidence type="ECO:0000256" key="3">
    <source>
        <dbReference type="ARBA" id="ARBA00022692"/>
    </source>
</evidence>
<feature type="transmembrane region" description="Helical" evidence="6">
    <location>
        <begin position="495"/>
        <end position="515"/>
    </location>
</feature>
<dbReference type="GO" id="GO:1990961">
    <property type="term" value="P:xenobiotic detoxification by transmembrane export across the plasma membrane"/>
    <property type="evidence" value="ECO:0007669"/>
    <property type="project" value="InterPro"/>
</dbReference>
<comment type="caution">
    <text evidence="7">The sequence shown here is derived from an EMBL/GenBank/DDBJ whole genome shotgun (WGS) entry which is preliminary data.</text>
</comment>
<name>A0A250X1B3_9CHLO</name>
<feature type="transmembrane region" description="Helical" evidence="6">
    <location>
        <begin position="323"/>
        <end position="344"/>
    </location>
</feature>
<keyword evidence="5 6" id="KW-0472">Membrane</keyword>
<dbReference type="GO" id="GO:0016020">
    <property type="term" value="C:membrane"/>
    <property type="evidence" value="ECO:0007669"/>
    <property type="project" value="UniProtKB-SubCell"/>
</dbReference>
<feature type="transmembrane region" description="Helical" evidence="6">
    <location>
        <begin position="291"/>
        <end position="311"/>
    </location>
</feature>
<dbReference type="InterPro" id="IPR045069">
    <property type="entry name" value="MATE_euk"/>
</dbReference>
<comment type="subcellular location">
    <subcellularLocation>
        <location evidence="1">Membrane</location>
        <topology evidence="1">Multi-pass membrane protein</topology>
    </subcellularLocation>
</comment>
<dbReference type="OrthoDB" id="2126698at2759"/>
<dbReference type="Pfam" id="PF01554">
    <property type="entry name" value="MatE"/>
    <property type="match status" value="2"/>
</dbReference>
<evidence type="ECO:0000256" key="5">
    <source>
        <dbReference type="ARBA" id="ARBA00023136"/>
    </source>
</evidence>
<feature type="transmembrane region" description="Helical" evidence="6">
    <location>
        <begin position="564"/>
        <end position="586"/>
    </location>
</feature>
<dbReference type="STRING" id="1157962.A0A250X1B3"/>
<evidence type="ECO:0000256" key="1">
    <source>
        <dbReference type="ARBA" id="ARBA00004141"/>
    </source>
</evidence>
<dbReference type="InterPro" id="IPR002528">
    <property type="entry name" value="MATE_fam"/>
</dbReference>
<organism evidence="7 8">
    <name type="scientific">Chlamydomonas eustigma</name>
    <dbReference type="NCBI Taxonomy" id="1157962"/>
    <lineage>
        <taxon>Eukaryota</taxon>
        <taxon>Viridiplantae</taxon>
        <taxon>Chlorophyta</taxon>
        <taxon>core chlorophytes</taxon>
        <taxon>Chlorophyceae</taxon>
        <taxon>CS clade</taxon>
        <taxon>Chlamydomonadales</taxon>
        <taxon>Chlamydomonadaceae</taxon>
        <taxon>Chlamydomonas</taxon>
    </lineage>
</organism>
<gene>
    <name evidence="7" type="ORF">CEUSTIGMA_g4319.t1</name>
</gene>